<evidence type="ECO:0000256" key="4">
    <source>
        <dbReference type="ARBA" id="ARBA00022803"/>
    </source>
</evidence>
<dbReference type="Gene3D" id="1.25.40.10">
    <property type="entry name" value="Tetratricopeptide repeat domain"/>
    <property type="match status" value="2"/>
</dbReference>
<sequence length="692" mass="76868">MVLAENLDHILDALGEAGQQKLRNLLQTEPGILIIASTTRLDRSLSSHAAPFFGFFDTIRLDRFSPEEAREMLIKLAREANNSELAKRLSDNESLARIHTIAHLAGGQPRLWALLGSALTVEDLRDLTTLLLNRFDDLTPYYQEQLARLSPMQRLIVAELASADRPLPVKDLAERIGYDQRSTAKAVSDLTERGWLKPTSTIFTALLDRRRTYYDLAEPLARLAFQIKDSRGEPLPLIVDFLTNWFDVEQLQTFSENDYCMVALSRMESDDVGTLARRLTSLPASRVKSLDLLGQVEDALAAVAAGDAELVMALPSSLRQAIELRAQDEAGLIPVRLSLLSDALREVGNVPRDGTNAAWIDRAERLDIDAQSPESRLMLVRWFAASWHFDNAEAALSTITPGLEHTQGADVIASGYVSAGRLSEAIPLFEQILTDRIRIQGKDHPDTLTSRDNLAEAYQETGRLNEAITLYEQTLADSTRILGENHPNTLASRNNLAGAYKSDGRLSEAISLYEQVLADSSRILGDDHPNTLIVRNNLAYTYQDAGCLSEAISLYEQVLADNRRILGDDHPNTLASRNNLAYANVLTDRLDDAIALYEQNLANRMRVMGVDHPQTLSTRNSLSHAYQVAGRLDQAIPLSERTFSDSLRVLGGRHPLTIFFRLTLSHAYRLAGRIEEADNLLEGLDGSEELQV</sequence>
<keyword evidence="6" id="KW-1185">Reference proteome</keyword>
<keyword evidence="5" id="KW-0808">Transferase</keyword>
<protein>
    <submittedName>
        <fullName evidence="5">Predicted O-linked N-acetylglucosamine transferase, SPINDLY family</fullName>
    </submittedName>
</protein>
<organism evidence="5 6">
    <name type="scientific">Schaalia odontolytica</name>
    <dbReference type="NCBI Taxonomy" id="1660"/>
    <lineage>
        <taxon>Bacteria</taxon>
        <taxon>Bacillati</taxon>
        <taxon>Actinomycetota</taxon>
        <taxon>Actinomycetes</taxon>
        <taxon>Actinomycetales</taxon>
        <taxon>Actinomycetaceae</taxon>
        <taxon>Schaalia</taxon>
    </lineage>
</organism>
<proteinExistence type="predicted"/>
<dbReference type="SUPFAM" id="SSF46785">
    <property type="entry name" value="Winged helix' DNA-binding domain"/>
    <property type="match status" value="1"/>
</dbReference>
<dbReference type="Pfam" id="PF13374">
    <property type="entry name" value="TPR_10"/>
    <property type="match status" value="1"/>
</dbReference>
<evidence type="ECO:0000256" key="3">
    <source>
        <dbReference type="ARBA" id="ARBA00022737"/>
    </source>
</evidence>
<evidence type="ECO:0000313" key="5">
    <source>
        <dbReference type="EMBL" id="SPT54812.1"/>
    </source>
</evidence>
<dbReference type="InterPro" id="IPR027417">
    <property type="entry name" value="P-loop_NTPase"/>
</dbReference>
<evidence type="ECO:0000256" key="2">
    <source>
        <dbReference type="ARBA" id="ARBA00022490"/>
    </source>
</evidence>
<dbReference type="GO" id="GO:0019894">
    <property type="term" value="F:kinesin binding"/>
    <property type="evidence" value="ECO:0007669"/>
    <property type="project" value="TreeGrafter"/>
</dbReference>
<dbReference type="InterPro" id="IPR011990">
    <property type="entry name" value="TPR-like_helical_dom_sf"/>
</dbReference>
<dbReference type="GO" id="GO:0016740">
    <property type="term" value="F:transferase activity"/>
    <property type="evidence" value="ECO:0007669"/>
    <property type="project" value="UniProtKB-KW"/>
</dbReference>
<dbReference type="SUPFAM" id="SSF52540">
    <property type="entry name" value="P-loop containing nucleoside triphosphate hydrolases"/>
    <property type="match status" value="1"/>
</dbReference>
<gene>
    <name evidence="5" type="ORF">NCTC9935_00360</name>
</gene>
<dbReference type="InterPro" id="IPR036388">
    <property type="entry name" value="WH-like_DNA-bd_sf"/>
</dbReference>
<dbReference type="EMBL" id="UAPR01000001">
    <property type="protein sequence ID" value="SPT54812.1"/>
    <property type="molecule type" value="Genomic_DNA"/>
</dbReference>
<dbReference type="Proteomes" id="UP000250192">
    <property type="component" value="Unassembled WGS sequence"/>
</dbReference>
<evidence type="ECO:0000313" key="6">
    <source>
        <dbReference type="Proteomes" id="UP000250192"/>
    </source>
</evidence>
<dbReference type="GO" id="GO:0007018">
    <property type="term" value="P:microtubule-based movement"/>
    <property type="evidence" value="ECO:0007669"/>
    <property type="project" value="TreeGrafter"/>
</dbReference>
<reference evidence="5 6" key="1">
    <citation type="submission" date="2018-06" db="EMBL/GenBank/DDBJ databases">
        <authorList>
            <consortium name="Pathogen Informatics"/>
            <person name="Doyle S."/>
        </authorList>
    </citation>
    <scope>NUCLEOTIDE SEQUENCE [LARGE SCALE GENOMIC DNA]</scope>
    <source>
        <strain evidence="5 6">NCTC9935</strain>
    </source>
</reference>
<name>A0A2X0VLM3_9ACTO</name>
<dbReference type="InterPro" id="IPR002151">
    <property type="entry name" value="Kinesin_light"/>
</dbReference>
<comment type="subcellular location">
    <subcellularLocation>
        <location evidence="1">Cytoplasm</location>
    </subcellularLocation>
</comment>
<dbReference type="AlphaFoldDB" id="A0A2X0VLM3"/>
<dbReference type="InterPro" id="IPR036390">
    <property type="entry name" value="WH_DNA-bd_sf"/>
</dbReference>
<keyword evidence="4" id="KW-0802">TPR repeat</keyword>
<accession>A0A2X0VLM3</accession>
<dbReference type="PANTHER" id="PTHR45783">
    <property type="entry name" value="KINESIN LIGHT CHAIN"/>
    <property type="match status" value="1"/>
</dbReference>
<dbReference type="Pfam" id="PF13424">
    <property type="entry name" value="TPR_12"/>
    <property type="match status" value="3"/>
</dbReference>
<evidence type="ECO:0000256" key="1">
    <source>
        <dbReference type="ARBA" id="ARBA00004496"/>
    </source>
</evidence>
<dbReference type="SUPFAM" id="SSF48452">
    <property type="entry name" value="TPR-like"/>
    <property type="match status" value="3"/>
</dbReference>
<dbReference type="GO" id="GO:0005737">
    <property type="term" value="C:cytoplasm"/>
    <property type="evidence" value="ECO:0007669"/>
    <property type="project" value="UniProtKB-SubCell"/>
</dbReference>
<dbReference type="PANTHER" id="PTHR45783:SF3">
    <property type="entry name" value="KINESIN LIGHT CHAIN"/>
    <property type="match status" value="1"/>
</dbReference>
<keyword evidence="3" id="KW-0677">Repeat</keyword>
<keyword evidence="2" id="KW-0963">Cytoplasm</keyword>
<dbReference type="GO" id="GO:0005871">
    <property type="term" value="C:kinesin complex"/>
    <property type="evidence" value="ECO:0007669"/>
    <property type="project" value="InterPro"/>
</dbReference>
<dbReference type="Gene3D" id="1.10.10.10">
    <property type="entry name" value="Winged helix-like DNA-binding domain superfamily/Winged helix DNA-binding domain"/>
    <property type="match status" value="1"/>
</dbReference>